<accession>A0A9W6J046</accession>
<evidence type="ECO:0000313" key="1">
    <source>
        <dbReference type="EMBL" id="GLK67897.1"/>
    </source>
</evidence>
<proteinExistence type="predicted"/>
<name>A0A9W6J046_9HYPH</name>
<organism evidence="1 2">
    <name type="scientific">Hansschlegelia plantiphila</name>
    <dbReference type="NCBI Taxonomy" id="374655"/>
    <lineage>
        <taxon>Bacteria</taxon>
        <taxon>Pseudomonadati</taxon>
        <taxon>Pseudomonadota</taxon>
        <taxon>Alphaproteobacteria</taxon>
        <taxon>Hyphomicrobiales</taxon>
        <taxon>Methylopilaceae</taxon>
        <taxon>Hansschlegelia</taxon>
    </lineage>
</organism>
<dbReference type="RefSeq" id="WP_271168140.1">
    <property type="nucleotide sequence ID" value="NZ_BSFI01000007.1"/>
</dbReference>
<protein>
    <submittedName>
        <fullName evidence="1">Uncharacterized protein</fullName>
    </submittedName>
</protein>
<dbReference type="EMBL" id="BSFI01000007">
    <property type="protein sequence ID" value="GLK67897.1"/>
    <property type="molecule type" value="Genomic_DNA"/>
</dbReference>
<gene>
    <name evidence="1" type="ORF">GCM10008179_15350</name>
</gene>
<reference evidence="1" key="1">
    <citation type="journal article" date="2014" name="Int. J. Syst. Evol. Microbiol.">
        <title>Complete genome sequence of Corynebacterium casei LMG S-19264T (=DSM 44701T), isolated from a smear-ripened cheese.</title>
        <authorList>
            <consortium name="US DOE Joint Genome Institute (JGI-PGF)"/>
            <person name="Walter F."/>
            <person name="Albersmeier A."/>
            <person name="Kalinowski J."/>
            <person name="Ruckert C."/>
        </authorList>
    </citation>
    <scope>NUCLEOTIDE SEQUENCE</scope>
    <source>
        <strain evidence="1">VKM B-2347</strain>
    </source>
</reference>
<keyword evidence="2" id="KW-1185">Reference proteome</keyword>
<dbReference type="AlphaFoldDB" id="A0A9W6J046"/>
<sequence>MTTDPKTRRKPIGEAARELARRLYETSLTPQTEIAARVGVSPQSLCRLAKKHSWERCSGAGRAETVRRIRARVDQHIERVEAVLTETGSETAGPAIDAAERAARTLASLVRTLRELQKYDADQARGATEADDADGAPADLDALRDALADRLARIQAAGE</sequence>
<comment type="caution">
    <text evidence="1">The sequence shown here is derived from an EMBL/GenBank/DDBJ whole genome shotgun (WGS) entry which is preliminary data.</text>
</comment>
<reference evidence="1" key="2">
    <citation type="submission" date="2023-01" db="EMBL/GenBank/DDBJ databases">
        <authorList>
            <person name="Sun Q."/>
            <person name="Evtushenko L."/>
        </authorList>
    </citation>
    <scope>NUCLEOTIDE SEQUENCE</scope>
    <source>
        <strain evidence="1">VKM B-2347</strain>
    </source>
</reference>
<evidence type="ECO:0000313" key="2">
    <source>
        <dbReference type="Proteomes" id="UP001143372"/>
    </source>
</evidence>
<dbReference type="Proteomes" id="UP001143372">
    <property type="component" value="Unassembled WGS sequence"/>
</dbReference>